<name>A0A382QV69_9ZZZZ</name>
<proteinExistence type="predicted"/>
<sequence>MEDEIPRAISGRGDEILERIHKPLLASSDNFDRVSSYFGIGAFVKSISEIAEVWGRKGRIRLIISPADTSDIHIALKNASNDKQKASTIVEEVIEKAVRKIRGEHPERVEALKQMILHQLLEVVVVKPKIGEGIFHSKFAVYHISSDSNIGSNIGAGVSKYVAVHGSFNETSPGYGDNVEDASTHRSWESGQFDVAKAFKLRFDELWNDFSNDSVSIPITASIRKALEIVPGTSGELERSKQFTVEDFLDYTSQIPHCSGFSKSVWLMPHQAAVAFSVSKFKPV</sequence>
<feature type="non-terminal residue" evidence="1">
    <location>
        <position position="1"/>
    </location>
</feature>
<feature type="non-terminal residue" evidence="1">
    <location>
        <position position="284"/>
    </location>
</feature>
<protein>
    <submittedName>
        <fullName evidence="1">Uncharacterized protein</fullName>
    </submittedName>
</protein>
<gene>
    <name evidence="1" type="ORF">METZ01_LOCUS341642</name>
</gene>
<organism evidence="1">
    <name type="scientific">marine metagenome</name>
    <dbReference type="NCBI Taxonomy" id="408172"/>
    <lineage>
        <taxon>unclassified sequences</taxon>
        <taxon>metagenomes</taxon>
        <taxon>ecological metagenomes</taxon>
    </lineage>
</organism>
<reference evidence="1" key="1">
    <citation type="submission" date="2018-05" db="EMBL/GenBank/DDBJ databases">
        <authorList>
            <person name="Lanie J.A."/>
            <person name="Ng W.-L."/>
            <person name="Kazmierczak K.M."/>
            <person name="Andrzejewski T.M."/>
            <person name="Davidsen T.M."/>
            <person name="Wayne K.J."/>
            <person name="Tettelin H."/>
            <person name="Glass J.I."/>
            <person name="Rusch D."/>
            <person name="Podicherti R."/>
            <person name="Tsui H.-C.T."/>
            <person name="Winkler M.E."/>
        </authorList>
    </citation>
    <scope>NUCLEOTIDE SEQUENCE</scope>
</reference>
<evidence type="ECO:0000313" key="1">
    <source>
        <dbReference type="EMBL" id="SVC88788.1"/>
    </source>
</evidence>
<dbReference type="AlphaFoldDB" id="A0A382QV69"/>
<accession>A0A382QV69</accession>
<dbReference type="EMBL" id="UINC01116795">
    <property type="protein sequence ID" value="SVC88788.1"/>
    <property type="molecule type" value="Genomic_DNA"/>
</dbReference>